<accession>C7MN92</accession>
<dbReference type="Proteomes" id="UP000000954">
    <property type="component" value="Chromosome"/>
</dbReference>
<dbReference type="CDD" id="cd00408">
    <property type="entry name" value="DHDPS-like"/>
    <property type="match status" value="1"/>
</dbReference>
<proteinExistence type="inferred from homology"/>
<feature type="active site" description="Schiff-base intermediate with substrate" evidence="4">
    <location>
        <position position="165"/>
    </location>
</feature>
<dbReference type="InterPro" id="IPR002220">
    <property type="entry name" value="DapA-like"/>
</dbReference>
<dbReference type="PANTHER" id="PTHR42849:SF1">
    <property type="entry name" value="N-ACETYLNEURAMINATE LYASE"/>
    <property type="match status" value="1"/>
</dbReference>
<evidence type="ECO:0000313" key="7">
    <source>
        <dbReference type="Proteomes" id="UP000000954"/>
    </source>
</evidence>
<evidence type="ECO:0000256" key="1">
    <source>
        <dbReference type="ARBA" id="ARBA00023239"/>
    </source>
</evidence>
<evidence type="ECO:0000256" key="5">
    <source>
        <dbReference type="PIRSR" id="PIRSR001365-2"/>
    </source>
</evidence>
<gene>
    <name evidence="6" type="ordered locus">Ccur_06720</name>
</gene>
<dbReference type="InterPro" id="IPR013785">
    <property type="entry name" value="Aldolase_TIM"/>
</dbReference>
<evidence type="ECO:0000313" key="6">
    <source>
        <dbReference type="EMBL" id="ACU94382.1"/>
    </source>
</evidence>
<dbReference type="EMBL" id="CP001682">
    <property type="protein sequence ID" value="ACU94382.1"/>
    <property type="molecule type" value="Genomic_DNA"/>
</dbReference>
<evidence type="ECO:0000256" key="4">
    <source>
        <dbReference type="PIRSR" id="PIRSR001365-1"/>
    </source>
</evidence>
<reference evidence="6 7" key="1">
    <citation type="journal article" date="2009" name="Stand. Genomic Sci.">
        <title>Complete genome sequence of Cryptobacterium curtum type strain (12-3).</title>
        <authorList>
            <person name="Mavrommatis K."/>
            <person name="Pukall R."/>
            <person name="Rohde C."/>
            <person name="Chen F."/>
            <person name="Sims D."/>
            <person name="Brettin T."/>
            <person name="Kuske C."/>
            <person name="Detter J.C."/>
            <person name="Han C."/>
            <person name="Lapidus A."/>
            <person name="Copeland A."/>
            <person name="Glavina Del Rio T."/>
            <person name="Nolan M."/>
            <person name="Lucas S."/>
            <person name="Tice H."/>
            <person name="Cheng J.F."/>
            <person name="Bruce D."/>
            <person name="Goodwin L."/>
            <person name="Pitluck S."/>
            <person name="Ovchinnikova G."/>
            <person name="Pati A."/>
            <person name="Ivanova N."/>
            <person name="Chen A."/>
            <person name="Palaniappan K."/>
            <person name="Chain P."/>
            <person name="D'haeseleer P."/>
            <person name="Goker M."/>
            <person name="Bristow J."/>
            <person name="Eisen J.A."/>
            <person name="Markowitz V."/>
            <person name="Hugenholtz P."/>
            <person name="Rohde M."/>
            <person name="Klenk H.P."/>
            <person name="Kyrpides N.C."/>
        </authorList>
    </citation>
    <scope>NUCLEOTIDE SEQUENCE [LARGE SCALE GENOMIC DNA]</scope>
    <source>
        <strain evidence="7">ATCC 700683 / DSM 15641 / 12-3</strain>
    </source>
</reference>
<evidence type="ECO:0000256" key="3">
    <source>
        <dbReference type="PIRNR" id="PIRNR001365"/>
    </source>
</evidence>
<dbReference type="GO" id="GO:0005829">
    <property type="term" value="C:cytosol"/>
    <property type="evidence" value="ECO:0007669"/>
    <property type="project" value="TreeGrafter"/>
</dbReference>
<feature type="binding site" evidence="5">
    <location>
        <position position="210"/>
    </location>
    <ligand>
        <name>pyruvate</name>
        <dbReference type="ChEBI" id="CHEBI:15361"/>
    </ligand>
</feature>
<dbReference type="PROSITE" id="PS00666">
    <property type="entry name" value="DHDPS_2"/>
    <property type="match status" value="1"/>
</dbReference>
<dbReference type="eggNOG" id="COG0329">
    <property type="taxonomic scope" value="Bacteria"/>
</dbReference>
<evidence type="ECO:0000256" key="2">
    <source>
        <dbReference type="ARBA" id="ARBA00023270"/>
    </source>
</evidence>
<dbReference type="InterPro" id="IPR020625">
    <property type="entry name" value="Schiff_base-form_aldolases_AS"/>
</dbReference>
<feature type="active site" description="Proton donor/acceptor" evidence="4">
    <location>
        <position position="137"/>
    </location>
</feature>
<dbReference type="AlphaFoldDB" id="C7MN92"/>
<dbReference type="PRINTS" id="PR00146">
    <property type="entry name" value="DHPICSNTHASE"/>
</dbReference>
<dbReference type="RefSeq" id="WP_012803070.1">
    <property type="nucleotide sequence ID" value="NC_013170.1"/>
</dbReference>
<dbReference type="PANTHER" id="PTHR42849">
    <property type="entry name" value="N-ACETYLNEURAMINATE LYASE"/>
    <property type="match status" value="1"/>
</dbReference>
<sequence>MANKQFYGVIPPVVVPLDNERNLDVKSFERSINRMIEAGVNGLFIMGSSGEVAFMNDAQRYELLGEAVRIVDGRVPVLAGIIDMETLRVIEQAKRAQEYGVDALVATAPFYALGGPRENERHFRLIREACDLPLFAYDLPVCVHTKLEPEMLVRLGRDGVLQGVKDSSGDDVQFRWLVLLNEDAGHPLSLLTGHEVAVDGALLGGADGSVPGLANVNPCAYVRMQQAAEQGDWQKVKEEQDLLARLMWVTRGIVKEVGFGAGVGAFKTALWQMGVFDTNQMREPVQPLDGSDVAHIARVLAECGMLDPSMPLRTR</sequence>
<dbReference type="SMART" id="SM01130">
    <property type="entry name" value="DHDPS"/>
    <property type="match status" value="1"/>
</dbReference>
<name>C7MN92_CRYCD</name>
<protein>
    <submittedName>
        <fullName evidence="6">Dihydrodipicolinate synthase/N-acetylneuraminate lyase</fullName>
    </submittedName>
</protein>
<dbReference type="Gene3D" id="3.20.20.70">
    <property type="entry name" value="Aldolase class I"/>
    <property type="match status" value="1"/>
</dbReference>
<dbReference type="PIRSF" id="PIRSF001365">
    <property type="entry name" value="DHDPS"/>
    <property type="match status" value="1"/>
</dbReference>
<organism evidence="6 7">
    <name type="scientific">Cryptobacterium curtum (strain ATCC 700683 / DSM 15641 / CCUG 43107 / 12-3)</name>
    <dbReference type="NCBI Taxonomy" id="469378"/>
    <lineage>
        <taxon>Bacteria</taxon>
        <taxon>Bacillati</taxon>
        <taxon>Actinomycetota</taxon>
        <taxon>Coriobacteriia</taxon>
        <taxon>Eggerthellales</taxon>
        <taxon>Eggerthellaceae</taxon>
        <taxon>Cryptobacterium</taxon>
    </lineage>
</organism>
<dbReference type="Pfam" id="PF00701">
    <property type="entry name" value="DHDPS"/>
    <property type="match status" value="1"/>
</dbReference>
<dbReference type="HOGENOM" id="CLU_049343_5_1_11"/>
<comment type="similarity">
    <text evidence="3">Belongs to the DapA family.</text>
</comment>
<keyword evidence="7" id="KW-1185">Reference proteome</keyword>
<dbReference type="OrthoDB" id="3175637at2"/>
<dbReference type="STRING" id="469378.Ccur_06720"/>
<keyword evidence="1 3" id="KW-0456">Lyase</keyword>
<dbReference type="SUPFAM" id="SSF51569">
    <property type="entry name" value="Aldolase"/>
    <property type="match status" value="1"/>
</dbReference>
<keyword evidence="2" id="KW-0704">Schiff base</keyword>
<dbReference type="GO" id="GO:0019262">
    <property type="term" value="P:N-acetylneuraminate catabolic process"/>
    <property type="evidence" value="ECO:0007669"/>
    <property type="project" value="TreeGrafter"/>
</dbReference>
<dbReference type="GO" id="GO:0008747">
    <property type="term" value="F:N-acetylneuraminate lyase activity"/>
    <property type="evidence" value="ECO:0007669"/>
    <property type="project" value="TreeGrafter"/>
</dbReference>
<dbReference type="KEGG" id="ccu:Ccur_06720"/>